<gene>
    <name evidence="2" type="ORF">FB563_2242</name>
</gene>
<evidence type="ECO:0000313" key="3">
    <source>
        <dbReference type="Proteomes" id="UP000318103"/>
    </source>
</evidence>
<dbReference type="RefSeq" id="WP_142218622.1">
    <property type="nucleotide sequence ID" value="NZ_JBPJFI010000001.1"/>
</dbReference>
<keyword evidence="1" id="KW-0812">Transmembrane</keyword>
<comment type="caution">
    <text evidence="2">The sequence shown here is derived from an EMBL/GenBank/DDBJ whole genome shotgun (WGS) entry which is preliminary data.</text>
</comment>
<accession>A0A542UDX8</accession>
<keyword evidence="1" id="KW-0472">Membrane</keyword>
<proteinExistence type="predicted"/>
<dbReference type="AlphaFoldDB" id="A0A542UDX8"/>
<reference evidence="2 3" key="1">
    <citation type="submission" date="2019-06" db="EMBL/GenBank/DDBJ databases">
        <title>Sequencing the genomes of 1000 actinobacteria strains.</title>
        <authorList>
            <person name="Klenk H.-P."/>
        </authorList>
    </citation>
    <scope>NUCLEOTIDE SEQUENCE [LARGE SCALE GENOMIC DNA]</scope>
    <source>
        <strain evidence="2 3">DSM 41929</strain>
    </source>
</reference>
<feature type="transmembrane region" description="Helical" evidence="1">
    <location>
        <begin position="12"/>
        <end position="34"/>
    </location>
</feature>
<keyword evidence="1" id="KW-1133">Transmembrane helix</keyword>
<organism evidence="2 3">
    <name type="scientific">Streptomyces puniciscabiei</name>
    <dbReference type="NCBI Taxonomy" id="164348"/>
    <lineage>
        <taxon>Bacteria</taxon>
        <taxon>Bacillati</taxon>
        <taxon>Actinomycetota</taxon>
        <taxon>Actinomycetes</taxon>
        <taxon>Kitasatosporales</taxon>
        <taxon>Streptomycetaceae</taxon>
        <taxon>Streptomyces</taxon>
    </lineage>
</organism>
<dbReference type="EMBL" id="VFNX01000001">
    <property type="protein sequence ID" value="TQK97279.1"/>
    <property type="molecule type" value="Genomic_DNA"/>
</dbReference>
<sequence length="254" mass="28445">MAVLDGTWWSAWWGAMTWWLVAFAGLVVLAVLVVRRAVKRIGRTVEEPHYLPLYLDNDAVMDVFSMRNHRSALRKEVEERNVRNTGCLAAIPVLSLMFQLTGDRTTEIVAKYVDESKPIQVIGLLLSVLERGDGLAKVRLREKSWEKSTVTPNRALLGAGVTNDVVLSEIGEFVMITGRFEAQDPQGETLVMRAPYGDGEQSAHLRVVLRPAGLRPPGRQLPEGQFQAHCLGKVTTWRPDTREVVLQYPVAVFQ</sequence>
<protein>
    <submittedName>
        <fullName evidence="2">Uncharacterized protein</fullName>
    </submittedName>
</protein>
<name>A0A542UDX8_9ACTN</name>
<dbReference type="OrthoDB" id="3678830at2"/>
<evidence type="ECO:0000256" key="1">
    <source>
        <dbReference type="SAM" id="Phobius"/>
    </source>
</evidence>
<dbReference type="Proteomes" id="UP000318103">
    <property type="component" value="Unassembled WGS sequence"/>
</dbReference>
<evidence type="ECO:0000313" key="2">
    <source>
        <dbReference type="EMBL" id="TQK97279.1"/>
    </source>
</evidence>
<keyword evidence="3" id="KW-1185">Reference proteome</keyword>